<reference evidence="1 2" key="1">
    <citation type="submission" date="2016-05" db="EMBL/GenBank/DDBJ databases">
        <title>Microbial solvent formation.</title>
        <authorList>
            <person name="Poehlein A."/>
            <person name="Montoya Solano J.D."/>
            <person name="Flitsch S."/>
            <person name="Krabben P."/>
            <person name="Duerre P."/>
            <person name="Daniel R."/>
        </authorList>
    </citation>
    <scope>NUCLEOTIDE SEQUENCE [LARGE SCALE GENOMIC DNA]</scope>
    <source>
        <strain evidence="1 2">L1-8</strain>
    </source>
</reference>
<dbReference type="RefSeq" id="WP_176127378.1">
    <property type="nucleotide sequence ID" value="NZ_LZYZ01000001.1"/>
</dbReference>
<organism evidence="1 2">
    <name type="scientific">Clostridium saccharobutylicum</name>
    <dbReference type="NCBI Taxonomy" id="169679"/>
    <lineage>
        <taxon>Bacteria</taxon>
        <taxon>Bacillati</taxon>
        <taxon>Bacillota</taxon>
        <taxon>Clostridia</taxon>
        <taxon>Eubacteriales</taxon>
        <taxon>Clostridiaceae</taxon>
        <taxon>Clostridium</taxon>
    </lineage>
</organism>
<accession>A0A1S8NJ89</accession>
<dbReference type="AlphaFoldDB" id="A0A1S8NJ89"/>
<sequence>MTIKKITHVRVIVTGNEKPKLSDSFFVKDNDTLIYNVEGVYFEVKRVI</sequence>
<dbReference type="Proteomes" id="UP000191154">
    <property type="component" value="Unassembled WGS sequence"/>
</dbReference>
<dbReference type="EMBL" id="LZYZ01000001">
    <property type="protein sequence ID" value="OOM16559.1"/>
    <property type="molecule type" value="Genomic_DNA"/>
</dbReference>
<proteinExistence type="predicted"/>
<evidence type="ECO:0000313" key="2">
    <source>
        <dbReference type="Proteomes" id="UP000191154"/>
    </source>
</evidence>
<protein>
    <submittedName>
        <fullName evidence="1">Uncharacterized protein</fullName>
    </submittedName>
</protein>
<gene>
    <name evidence="1" type="ORF">CLOSAC_08300</name>
</gene>
<evidence type="ECO:0000313" key="1">
    <source>
        <dbReference type="EMBL" id="OOM16559.1"/>
    </source>
</evidence>
<name>A0A1S8NJ89_CLOSA</name>
<comment type="caution">
    <text evidence="1">The sequence shown here is derived from an EMBL/GenBank/DDBJ whole genome shotgun (WGS) entry which is preliminary data.</text>
</comment>